<keyword evidence="3" id="KW-1185">Reference proteome</keyword>
<gene>
    <name evidence="2" type="ORF">Glove_417g32</name>
</gene>
<name>A0A397GWQ1_9GLOM</name>
<feature type="compositionally biased region" description="Basic and acidic residues" evidence="1">
    <location>
        <begin position="39"/>
        <end position="54"/>
    </location>
</feature>
<reference evidence="2 3" key="1">
    <citation type="submission" date="2018-08" db="EMBL/GenBank/DDBJ databases">
        <title>Genome and evolution of the arbuscular mycorrhizal fungus Diversispora epigaea (formerly Glomus versiforme) and its bacterial endosymbionts.</title>
        <authorList>
            <person name="Sun X."/>
            <person name="Fei Z."/>
            <person name="Harrison M."/>
        </authorList>
    </citation>
    <scope>NUCLEOTIDE SEQUENCE [LARGE SCALE GENOMIC DNA]</scope>
    <source>
        <strain evidence="2 3">IT104</strain>
    </source>
</reference>
<protein>
    <submittedName>
        <fullName evidence="2">Uncharacterized protein</fullName>
    </submittedName>
</protein>
<proteinExistence type="predicted"/>
<comment type="caution">
    <text evidence="2">The sequence shown here is derived from an EMBL/GenBank/DDBJ whole genome shotgun (WGS) entry which is preliminary data.</text>
</comment>
<accession>A0A397GWQ1</accession>
<evidence type="ECO:0000313" key="3">
    <source>
        <dbReference type="Proteomes" id="UP000266861"/>
    </source>
</evidence>
<evidence type="ECO:0000313" key="2">
    <source>
        <dbReference type="EMBL" id="RHZ55275.1"/>
    </source>
</evidence>
<feature type="compositionally biased region" description="Low complexity" evidence="1">
    <location>
        <begin position="81"/>
        <end position="101"/>
    </location>
</feature>
<evidence type="ECO:0000256" key="1">
    <source>
        <dbReference type="SAM" id="MobiDB-lite"/>
    </source>
</evidence>
<dbReference type="Proteomes" id="UP000266861">
    <property type="component" value="Unassembled WGS sequence"/>
</dbReference>
<dbReference type="EMBL" id="PQFF01000370">
    <property type="protein sequence ID" value="RHZ55275.1"/>
    <property type="molecule type" value="Genomic_DNA"/>
</dbReference>
<dbReference type="AlphaFoldDB" id="A0A397GWQ1"/>
<sequence>MEWVNFPLCENDETMAAYDFEVNRSISSLPEESPINDNSHVHDNNTKTNTEKNVKTNMKKNMKTNVKTNILMSNPLRKIKNNNNSNNDNDNSNNNDDNSNNGSARRRKLSLVGSVGPKTSKTTTFETIDSPRTIQLYLHVPRQ</sequence>
<feature type="region of interest" description="Disordered" evidence="1">
    <location>
        <begin position="29"/>
        <end position="125"/>
    </location>
</feature>
<feature type="compositionally biased region" description="Polar residues" evidence="1">
    <location>
        <begin position="29"/>
        <end position="38"/>
    </location>
</feature>
<organism evidence="2 3">
    <name type="scientific">Diversispora epigaea</name>
    <dbReference type="NCBI Taxonomy" id="1348612"/>
    <lineage>
        <taxon>Eukaryota</taxon>
        <taxon>Fungi</taxon>
        <taxon>Fungi incertae sedis</taxon>
        <taxon>Mucoromycota</taxon>
        <taxon>Glomeromycotina</taxon>
        <taxon>Glomeromycetes</taxon>
        <taxon>Diversisporales</taxon>
        <taxon>Diversisporaceae</taxon>
        <taxon>Diversispora</taxon>
    </lineage>
</organism>